<name>A0A6A5KWI8_9PLEO</name>
<dbReference type="PROSITE" id="PS50096">
    <property type="entry name" value="IQ"/>
    <property type="match status" value="1"/>
</dbReference>
<evidence type="ECO:0000313" key="2">
    <source>
        <dbReference type="EMBL" id="KAF1839751.1"/>
    </source>
</evidence>
<organism evidence="2 3">
    <name type="scientific">Decorospora gaudefroyi</name>
    <dbReference type="NCBI Taxonomy" id="184978"/>
    <lineage>
        <taxon>Eukaryota</taxon>
        <taxon>Fungi</taxon>
        <taxon>Dikarya</taxon>
        <taxon>Ascomycota</taxon>
        <taxon>Pezizomycotina</taxon>
        <taxon>Dothideomycetes</taxon>
        <taxon>Pleosporomycetidae</taxon>
        <taxon>Pleosporales</taxon>
        <taxon>Pleosporineae</taxon>
        <taxon>Pleosporaceae</taxon>
        <taxon>Decorospora</taxon>
    </lineage>
</organism>
<dbReference type="AlphaFoldDB" id="A0A6A5KWI8"/>
<evidence type="ECO:0000313" key="3">
    <source>
        <dbReference type="Proteomes" id="UP000800040"/>
    </source>
</evidence>
<accession>A0A6A5KWI8</accession>
<evidence type="ECO:0000256" key="1">
    <source>
        <dbReference type="SAM" id="MobiDB-lite"/>
    </source>
</evidence>
<feature type="region of interest" description="Disordered" evidence="1">
    <location>
        <begin position="43"/>
        <end position="64"/>
    </location>
</feature>
<dbReference type="EMBL" id="ML975244">
    <property type="protein sequence ID" value="KAF1839751.1"/>
    <property type="molecule type" value="Genomic_DNA"/>
</dbReference>
<feature type="compositionally biased region" description="Polar residues" evidence="1">
    <location>
        <begin position="118"/>
        <end position="129"/>
    </location>
</feature>
<sequence length="809" mass="91200">MPSPPIACRRAVQSLHPPAAQHVWISEDLLTLAINRFFRSPCAQQKRHGSHVPGPLEARRRATKRRMTASAGVFPQGSFAPTFSLPALFGFRKAAQPSWRYEPPSLQHRVEPLDQAPDQVSNPSMSQPDPISPAEYSDATADGPTCSQNHVYAFPRDRRNRVEGKLISGTSEQEAGAAIENLQSERAVSDPVHAEAHFESFKSKVAGATNLPGVERGRLLVETWRSCLPTSTSTHASLYNAMVLEYLTNHDWDPLRILSKLRFFALPPIYTDENLAFLQCLEKSSARFPHASRVYLRVYVKIAKAVAATSVSTSFSQDDELLFLIRLSLQAAYSQSIQIQERVAHVLSAVTTKFSDSNLRKSMYSIMADISNAEQKISYLLAHAAKDHSFGAVIEQVLCGLPRKRIRSLVPSVTLSLVKAVEWKRQLSDETYRDRLSTWLTVLQCVDSTLQHSMTGVGYLDTAITEVAEHVFRGSNPGIIRPQMLLHAILFQLTPQPSYSCSRDQLLQLIYSFNTTALEQQRPVGFETILASILSRVREHSLPYRQMASRSMDLFTRHADLNSVHRFLVALREQGLVLKSSSTVQRLVRNEVVYLQRQTRPLLDKRRRSHASVVSTSLKILALHSKIKSTYAKRSLARVQTTARTLHARRQFQTILDSAKENHALPHAYRNITPDASDRQRNILIHQLAHHYSLSTTLSHRETWRAIYYLYKHLQVSGLPIGPLFTKAVVRALIIRPMIEHRFVSARLLIWVCQLVARVEGVDVARKVEHNYAQWRGNLIKHAKDVFVDAGGNTKSKAQISTMKRLGLI</sequence>
<reference evidence="2" key="1">
    <citation type="submission" date="2020-01" db="EMBL/GenBank/DDBJ databases">
        <authorList>
            <consortium name="DOE Joint Genome Institute"/>
            <person name="Haridas S."/>
            <person name="Albert R."/>
            <person name="Binder M."/>
            <person name="Bloem J."/>
            <person name="Labutti K."/>
            <person name="Salamov A."/>
            <person name="Andreopoulos B."/>
            <person name="Baker S.E."/>
            <person name="Barry K."/>
            <person name="Bills G."/>
            <person name="Bluhm B.H."/>
            <person name="Cannon C."/>
            <person name="Castanera R."/>
            <person name="Culley D.E."/>
            <person name="Daum C."/>
            <person name="Ezra D."/>
            <person name="Gonzalez J.B."/>
            <person name="Henrissat B."/>
            <person name="Kuo A."/>
            <person name="Liang C."/>
            <person name="Lipzen A."/>
            <person name="Lutzoni F."/>
            <person name="Magnuson J."/>
            <person name="Mondo S."/>
            <person name="Nolan M."/>
            <person name="Ohm R."/>
            <person name="Pangilinan J."/>
            <person name="Park H.-J."/>
            <person name="Ramirez L."/>
            <person name="Alfaro M."/>
            <person name="Sun H."/>
            <person name="Tritt A."/>
            <person name="Yoshinaga Y."/>
            <person name="Zwiers L.-H."/>
            <person name="Turgeon B.G."/>
            <person name="Goodwin S.B."/>
            <person name="Spatafora J.W."/>
            <person name="Crous P.W."/>
            <person name="Grigoriev I.V."/>
        </authorList>
    </citation>
    <scope>NUCLEOTIDE SEQUENCE</scope>
    <source>
        <strain evidence="2">P77</strain>
    </source>
</reference>
<dbReference type="Proteomes" id="UP000800040">
    <property type="component" value="Unassembled WGS sequence"/>
</dbReference>
<protein>
    <submittedName>
        <fullName evidence="2">Uncharacterized protein</fullName>
    </submittedName>
</protein>
<feature type="region of interest" description="Disordered" evidence="1">
    <location>
        <begin position="115"/>
        <end position="143"/>
    </location>
</feature>
<dbReference type="OrthoDB" id="5428038at2759"/>
<keyword evidence="3" id="KW-1185">Reference proteome</keyword>
<gene>
    <name evidence="2" type="ORF">BDW02DRAFT_563801</name>
</gene>
<proteinExistence type="predicted"/>